<dbReference type="InterPro" id="IPR020568">
    <property type="entry name" value="Ribosomal_Su5_D2-typ_SF"/>
</dbReference>
<comment type="similarity">
    <text evidence="1">Belongs to the heat shock protein 90 family.</text>
</comment>
<organism evidence="3 4">
    <name type="scientific">Pseudoalteromonas issachenkonii</name>
    <dbReference type="NCBI Taxonomy" id="152297"/>
    <lineage>
        <taxon>Bacteria</taxon>
        <taxon>Pseudomonadati</taxon>
        <taxon>Pseudomonadota</taxon>
        <taxon>Gammaproteobacteria</taxon>
        <taxon>Alteromonadales</taxon>
        <taxon>Pseudoalteromonadaceae</taxon>
        <taxon>Pseudoalteromonas</taxon>
    </lineage>
</organism>
<proteinExistence type="inferred from homology"/>
<dbReference type="PANTHER" id="PTHR11528">
    <property type="entry name" value="HEAT SHOCK PROTEIN 90 FAMILY MEMBER"/>
    <property type="match status" value="1"/>
</dbReference>
<feature type="non-terminal residue" evidence="3">
    <location>
        <position position="72"/>
    </location>
</feature>
<sequence>EQFVERMNEGLEKIYYVVADTFTAAINSPHLEIFRKKGIEVLLLSHRVDEWMKSHLTEFADKQLQSITRVDL</sequence>
<comment type="caution">
    <text evidence="3">The sequence shown here is derived from an EMBL/GenBank/DDBJ whole genome shotgun (WGS) entry which is preliminary data.</text>
</comment>
<gene>
    <name evidence="3" type="ORF">V6257_20830</name>
</gene>
<feature type="non-terminal residue" evidence="3">
    <location>
        <position position="1"/>
    </location>
</feature>
<evidence type="ECO:0000313" key="4">
    <source>
        <dbReference type="Proteomes" id="UP001371391"/>
    </source>
</evidence>
<reference evidence="3 4" key="1">
    <citation type="submission" date="2024-02" db="EMBL/GenBank/DDBJ databases">
        <title>Bacteria isolated from the canopy kelp, Nereocystis luetkeana.</title>
        <authorList>
            <person name="Pfister C.A."/>
            <person name="Younker I.T."/>
            <person name="Light S.H."/>
        </authorList>
    </citation>
    <scope>NUCLEOTIDE SEQUENCE [LARGE SCALE GENOMIC DNA]</scope>
    <source>
        <strain evidence="3 4">TI.1.03</strain>
    </source>
</reference>
<keyword evidence="4" id="KW-1185">Reference proteome</keyword>
<accession>A0ABU9H6C8</accession>
<dbReference type="InterPro" id="IPR001404">
    <property type="entry name" value="Hsp90_fam"/>
</dbReference>
<dbReference type="EMBL" id="JBAKAW010000237">
    <property type="protein sequence ID" value="MEL0657432.1"/>
    <property type="molecule type" value="Genomic_DNA"/>
</dbReference>
<protein>
    <submittedName>
        <fullName evidence="3">Molecular chaperone HtpG</fullName>
    </submittedName>
</protein>
<dbReference type="Pfam" id="PF00183">
    <property type="entry name" value="HSP90"/>
    <property type="match status" value="1"/>
</dbReference>
<dbReference type="SUPFAM" id="SSF54211">
    <property type="entry name" value="Ribosomal protein S5 domain 2-like"/>
    <property type="match status" value="1"/>
</dbReference>
<keyword evidence="2" id="KW-0143">Chaperone</keyword>
<evidence type="ECO:0000256" key="2">
    <source>
        <dbReference type="ARBA" id="ARBA00023186"/>
    </source>
</evidence>
<evidence type="ECO:0000313" key="3">
    <source>
        <dbReference type="EMBL" id="MEL0657432.1"/>
    </source>
</evidence>
<name>A0ABU9H6C8_9GAMM</name>
<dbReference type="Proteomes" id="UP001371391">
    <property type="component" value="Unassembled WGS sequence"/>
</dbReference>
<dbReference type="Gene3D" id="3.40.50.11260">
    <property type="match status" value="1"/>
</dbReference>
<evidence type="ECO:0000256" key="1">
    <source>
        <dbReference type="ARBA" id="ARBA00008239"/>
    </source>
</evidence>